<evidence type="ECO:0000256" key="1">
    <source>
        <dbReference type="SAM" id="MobiDB-lite"/>
    </source>
</evidence>
<dbReference type="InterPro" id="IPR029063">
    <property type="entry name" value="SAM-dependent_MTases_sf"/>
</dbReference>
<organism evidence="2 3">
    <name type="scientific">Lentinula lateritia</name>
    <dbReference type="NCBI Taxonomy" id="40482"/>
    <lineage>
        <taxon>Eukaryota</taxon>
        <taxon>Fungi</taxon>
        <taxon>Dikarya</taxon>
        <taxon>Basidiomycota</taxon>
        <taxon>Agaricomycotina</taxon>
        <taxon>Agaricomycetes</taxon>
        <taxon>Agaricomycetidae</taxon>
        <taxon>Agaricales</taxon>
        <taxon>Marasmiineae</taxon>
        <taxon>Omphalotaceae</taxon>
        <taxon>Lentinula</taxon>
    </lineage>
</organism>
<feature type="compositionally biased region" description="Low complexity" evidence="1">
    <location>
        <begin position="80"/>
        <end position="94"/>
    </location>
</feature>
<dbReference type="AlphaFoldDB" id="A0A9W9DP98"/>
<protein>
    <submittedName>
        <fullName evidence="2">Methyltransferase-domain-containing protein</fullName>
    </submittedName>
</protein>
<dbReference type="Proteomes" id="UP001150238">
    <property type="component" value="Unassembled WGS sequence"/>
</dbReference>
<dbReference type="GO" id="GO:0032259">
    <property type="term" value="P:methylation"/>
    <property type="evidence" value="ECO:0007669"/>
    <property type="project" value="UniProtKB-KW"/>
</dbReference>
<sequence length="336" mass="37638">MASLEQIKKGLCYLPKDSEQVVDADEEVFILYTDLQVQDHQSPTSAMASFRGLGHVDSHQDILTVKYLLTNPTANFSAASESASSSELPLPARSKPSRRARKKRIACAPDVIELEMQIIQDKTALHSRKGDTGSIVWKASVDLAFSILQHERFPSALHPFLDLTELKNAHVLELGSGTGILCVALSPFVRNYTCTDLPDLLPLIHKNLVLNFPEWPQDSNISLTPLDWVELQNTSPSNRSRVCNFNFNPVDLILIVDCIYHPSLIPPLLATIDYIAIPNVTTVLVVVELRAEDVIRDFLSYWLNVPAWEIWRIGKGGDAIMKRPYAMWVGMKHTSR</sequence>
<reference evidence="2" key="2">
    <citation type="journal article" date="2023" name="Proc. Natl. Acad. Sci. U.S.A.">
        <title>A global phylogenomic analysis of the shiitake genus Lentinula.</title>
        <authorList>
            <person name="Sierra-Patev S."/>
            <person name="Min B."/>
            <person name="Naranjo-Ortiz M."/>
            <person name="Looney B."/>
            <person name="Konkel Z."/>
            <person name="Slot J.C."/>
            <person name="Sakamoto Y."/>
            <person name="Steenwyk J.L."/>
            <person name="Rokas A."/>
            <person name="Carro J."/>
            <person name="Camarero S."/>
            <person name="Ferreira P."/>
            <person name="Molpeceres G."/>
            <person name="Ruiz-Duenas F.J."/>
            <person name="Serrano A."/>
            <person name="Henrissat B."/>
            <person name="Drula E."/>
            <person name="Hughes K.W."/>
            <person name="Mata J.L."/>
            <person name="Ishikawa N.K."/>
            <person name="Vargas-Isla R."/>
            <person name="Ushijima S."/>
            <person name="Smith C.A."/>
            <person name="Donoghue J."/>
            <person name="Ahrendt S."/>
            <person name="Andreopoulos W."/>
            <person name="He G."/>
            <person name="LaButti K."/>
            <person name="Lipzen A."/>
            <person name="Ng V."/>
            <person name="Riley R."/>
            <person name="Sandor L."/>
            <person name="Barry K."/>
            <person name="Martinez A.T."/>
            <person name="Xiao Y."/>
            <person name="Gibbons J.G."/>
            <person name="Terashima K."/>
            <person name="Grigoriev I.V."/>
            <person name="Hibbett D."/>
        </authorList>
    </citation>
    <scope>NUCLEOTIDE SEQUENCE</scope>
    <source>
        <strain evidence="2">Sp2 HRB7682 ss15</strain>
    </source>
</reference>
<evidence type="ECO:0000313" key="3">
    <source>
        <dbReference type="Proteomes" id="UP001150238"/>
    </source>
</evidence>
<dbReference type="EMBL" id="JANVFS010000016">
    <property type="protein sequence ID" value="KAJ4479662.1"/>
    <property type="molecule type" value="Genomic_DNA"/>
</dbReference>
<dbReference type="Gene3D" id="3.40.50.150">
    <property type="entry name" value="Vaccinia Virus protein VP39"/>
    <property type="match status" value="1"/>
</dbReference>
<dbReference type="PANTHER" id="PTHR14614:SF109">
    <property type="entry name" value="RIBOSOMAL LYSINE N-METHYLTRANSFERASE 5"/>
    <property type="match status" value="1"/>
</dbReference>
<name>A0A9W9DP98_9AGAR</name>
<dbReference type="GO" id="GO:0008757">
    <property type="term" value="F:S-adenosylmethionine-dependent methyltransferase activity"/>
    <property type="evidence" value="ECO:0007669"/>
    <property type="project" value="UniProtKB-ARBA"/>
</dbReference>
<keyword evidence="2" id="KW-0489">Methyltransferase</keyword>
<dbReference type="SUPFAM" id="SSF53335">
    <property type="entry name" value="S-adenosyl-L-methionine-dependent methyltransferases"/>
    <property type="match status" value="1"/>
</dbReference>
<evidence type="ECO:0000313" key="2">
    <source>
        <dbReference type="EMBL" id="KAJ4479662.1"/>
    </source>
</evidence>
<reference evidence="2" key="1">
    <citation type="submission" date="2022-08" db="EMBL/GenBank/DDBJ databases">
        <authorList>
            <consortium name="DOE Joint Genome Institute"/>
            <person name="Min B."/>
            <person name="Riley R."/>
            <person name="Sierra-Patev S."/>
            <person name="Naranjo-Ortiz M."/>
            <person name="Looney B."/>
            <person name="Konkel Z."/>
            <person name="Slot J.C."/>
            <person name="Sakamoto Y."/>
            <person name="Steenwyk J.L."/>
            <person name="Rokas A."/>
            <person name="Carro J."/>
            <person name="Camarero S."/>
            <person name="Ferreira P."/>
            <person name="Molpeceres G."/>
            <person name="Ruiz-Duenas F.J."/>
            <person name="Serrano A."/>
            <person name="Henrissat B."/>
            <person name="Drula E."/>
            <person name="Hughes K.W."/>
            <person name="Mata J.L."/>
            <person name="Ishikawa N.K."/>
            <person name="Vargas-Isla R."/>
            <person name="Ushijima S."/>
            <person name="Smith C.A."/>
            <person name="Ahrendt S."/>
            <person name="Andreopoulos W."/>
            <person name="He G."/>
            <person name="Labutti K."/>
            <person name="Lipzen A."/>
            <person name="Ng V."/>
            <person name="Sandor L."/>
            <person name="Barry K."/>
            <person name="Martinez A.T."/>
            <person name="Xiao Y."/>
            <person name="Gibbons J.G."/>
            <person name="Terashima K."/>
            <person name="Hibbett D.S."/>
            <person name="Grigoriev I.V."/>
        </authorList>
    </citation>
    <scope>NUCLEOTIDE SEQUENCE</scope>
    <source>
        <strain evidence="2">Sp2 HRB7682 ss15</strain>
    </source>
</reference>
<proteinExistence type="predicted"/>
<dbReference type="InterPro" id="IPR019410">
    <property type="entry name" value="Methyltransf_16"/>
</dbReference>
<feature type="region of interest" description="Disordered" evidence="1">
    <location>
        <begin position="80"/>
        <end position="100"/>
    </location>
</feature>
<comment type="caution">
    <text evidence="2">The sequence shown here is derived from an EMBL/GenBank/DDBJ whole genome shotgun (WGS) entry which is preliminary data.</text>
</comment>
<keyword evidence="2" id="KW-0808">Transferase</keyword>
<dbReference type="GO" id="GO:0032991">
    <property type="term" value="C:protein-containing complex"/>
    <property type="evidence" value="ECO:0007669"/>
    <property type="project" value="TreeGrafter"/>
</dbReference>
<gene>
    <name evidence="2" type="ORF">C8J55DRAFT_560816</name>
</gene>
<dbReference type="PANTHER" id="PTHR14614">
    <property type="entry name" value="HEPATOCELLULAR CARCINOMA-ASSOCIATED ANTIGEN"/>
    <property type="match status" value="1"/>
</dbReference>
<dbReference type="Pfam" id="PF10294">
    <property type="entry name" value="Methyltransf_16"/>
    <property type="match status" value="1"/>
</dbReference>
<accession>A0A9W9DP98</accession>
<dbReference type="GO" id="GO:0005829">
    <property type="term" value="C:cytosol"/>
    <property type="evidence" value="ECO:0007669"/>
    <property type="project" value="TreeGrafter"/>
</dbReference>